<name>A0ABW4F1X4_9PSEU</name>
<evidence type="ECO:0000256" key="1">
    <source>
        <dbReference type="ARBA" id="ARBA00023002"/>
    </source>
</evidence>
<evidence type="ECO:0000313" key="5">
    <source>
        <dbReference type="Proteomes" id="UP001597114"/>
    </source>
</evidence>
<dbReference type="PANTHER" id="PTHR13789">
    <property type="entry name" value="MONOOXYGENASE"/>
    <property type="match status" value="1"/>
</dbReference>
<dbReference type="RefSeq" id="WP_344722612.1">
    <property type="nucleotide sequence ID" value="NZ_BAAAUS010000013.1"/>
</dbReference>
<proteinExistence type="predicted"/>
<dbReference type="InterPro" id="IPR050493">
    <property type="entry name" value="FAD-dep_Monooxygenase_BioMet"/>
</dbReference>
<gene>
    <name evidence="4" type="ORF">ACFSJD_24510</name>
</gene>
<keyword evidence="5" id="KW-1185">Reference proteome</keyword>
<dbReference type="Pfam" id="PF01494">
    <property type="entry name" value="FAD_binding_3"/>
    <property type="match status" value="1"/>
</dbReference>
<comment type="caution">
    <text evidence="4">The sequence shown here is derived from an EMBL/GenBank/DDBJ whole genome shotgun (WGS) entry which is preliminary data.</text>
</comment>
<dbReference type="PRINTS" id="PR00420">
    <property type="entry name" value="RNGMNOXGNASE"/>
</dbReference>
<evidence type="ECO:0000313" key="4">
    <source>
        <dbReference type="EMBL" id="MFD1520680.1"/>
    </source>
</evidence>
<dbReference type="InterPro" id="IPR002938">
    <property type="entry name" value="FAD-bd"/>
</dbReference>
<evidence type="ECO:0000256" key="2">
    <source>
        <dbReference type="ARBA" id="ARBA00023033"/>
    </source>
</evidence>
<dbReference type="Proteomes" id="UP001597114">
    <property type="component" value="Unassembled WGS sequence"/>
</dbReference>
<dbReference type="SUPFAM" id="SSF51905">
    <property type="entry name" value="FAD/NAD(P)-binding domain"/>
    <property type="match status" value="1"/>
</dbReference>
<feature type="domain" description="FAD-binding" evidence="3">
    <location>
        <begin position="43"/>
        <end position="380"/>
    </location>
</feature>
<dbReference type="Gene3D" id="3.50.50.60">
    <property type="entry name" value="FAD/NAD(P)-binding domain"/>
    <property type="match status" value="1"/>
</dbReference>
<dbReference type="EMBL" id="JBHUCO010000028">
    <property type="protein sequence ID" value="MFD1520680.1"/>
    <property type="molecule type" value="Genomic_DNA"/>
</dbReference>
<accession>A0ABW4F1X4</accession>
<dbReference type="PANTHER" id="PTHR13789:SF309">
    <property type="entry name" value="PUTATIVE (AFU_ORTHOLOGUE AFUA_6G14510)-RELATED"/>
    <property type="match status" value="1"/>
</dbReference>
<protein>
    <submittedName>
        <fullName evidence="4">FAD-dependent oxidoreductase</fullName>
    </submittedName>
</protein>
<keyword evidence="2" id="KW-0503">Monooxygenase</keyword>
<organism evidence="4 5">
    <name type="scientific">Pseudonocardia yunnanensis</name>
    <dbReference type="NCBI Taxonomy" id="58107"/>
    <lineage>
        <taxon>Bacteria</taxon>
        <taxon>Bacillati</taxon>
        <taxon>Actinomycetota</taxon>
        <taxon>Actinomycetes</taxon>
        <taxon>Pseudonocardiales</taxon>
        <taxon>Pseudonocardiaceae</taxon>
        <taxon>Pseudonocardia</taxon>
    </lineage>
</organism>
<dbReference type="InterPro" id="IPR036188">
    <property type="entry name" value="FAD/NAD-bd_sf"/>
</dbReference>
<keyword evidence="1" id="KW-0560">Oxidoreductase</keyword>
<evidence type="ECO:0000259" key="3">
    <source>
        <dbReference type="Pfam" id="PF01494"/>
    </source>
</evidence>
<sequence>MPCSASTCSAASRIAVRRSLNSSTSCRTSCDTVSTSVEGLRMHIVVVGAGLGGLAAALAVHRAGHEVTVLERAPEPRETGAGIGLPPNGVLALDALGLGEPVRARAVPLDGGAALRDRHGRPLLTTDQVAMAAHVGAPFVAVPRPWLHGLLAEALPAGTIRTGCAVTAVREVGAHVELDGSADLRADAVVVADGAGSRLRRALFPGHPGLAGSGEKAARAIAAVTPANVPMVAGELLDHRTGDRFGCLPMAEGVYWYSAWRASAEDGAPIATADEQHRWLRSRRADWHPSVTALIDATPPEGVHVVETAQLARPLPVFAIGRVALLGDAAHAMTPDLGQGACQAFEDAVAIGNELAGADPTDVPDVLLAYSARRHRRTGELQRAARRVNRVLRLTGARARLRDTVLRCVPQAFATRALAAQFRFDAEPG</sequence>
<reference evidence="5" key="1">
    <citation type="journal article" date="2019" name="Int. J. Syst. Evol. Microbiol.">
        <title>The Global Catalogue of Microorganisms (GCM) 10K type strain sequencing project: providing services to taxonomists for standard genome sequencing and annotation.</title>
        <authorList>
            <consortium name="The Broad Institute Genomics Platform"/>
            <consortium name="The Broad Institute Genome Sequencing Center for Infectious Disease"/>
            <person name="Wu L."/>
            <person name="Ma J."/>
        </authorList>
    </citation>
    <scope>NUCLEOTIDE SEQUENCE [LARGE SCALE GENOMIC DNA]</scope>
    <source>
        <strain evidence="5">CCM 7043</strain>
    </source>
</reference>